<evidence type="ECO:0000313" key="3">
    <source>
        <dbReference type="Proteomes" id="UP000468828"/>
    </source>
</evidence>
<dbReference type="Proteomes" id="UP000468828">
    <property type="component" value="Unassembled WGS sequence"/>
</dbReference>
<proteinExistence type="predicted"/>
<gene>
    <name evidence="2" type="ORF">G3R41_12325</name>
    <name evidence="1" type="ORF">GCU67_11670</name>
</gene>
<accession>A0A6P0H7J1</accession>
<evidence type="ECO:0000313" key="2">
    <source>
        <dbReference type="EMBL" id="NEN51711.1"/>
    </source>
</evidence>
<name>A0A6P0H7J1_9ACTN</name>
<protein>
    <submittedName>
        <fullName evidence="2">Uncharacterized protein</fullName>
    </submittedName>
</protein>
<reference evidence="1 3" key="1">
    <citation type="submission" date="2020-01" db="EMBL/GenBank/DDBJ databases">
        <title>the WGS Modestobacter muralis CPCC 204518.</title>
        <authorList>
            <person name="Jiang Z."/>
        </authorList>
    </citation>
    <scope>NUCLEOTIDE SEQUENCE [LARGE SCALE GENOMIC DNA]</scope>
    <source>
        <strain evidence="1 3">DSM 100205</strain>
    </source>
</reference>
<dbReference type="AlphaFoldDB" id="A0A6P0H7J1"/>
<sequence length="215" mass="22458">MHRSTARSRRTLLAVAVPVGLVLGGALTWQSTHAAFSATAQNADNTWRSGSVVLAAGGTGGALFSGPADDDLQPGSTRSRCIRVDYTGDVPADVRLYVSTPTAAPSTLDPYLVMSVERGTDVAAGALVDPDCSSGFTPATLAYNTARADDPAAGADRTLADLKDLHHDFATGLQVAPATAPDTHLTFRVTYAVADDDAAQRSQSRATFTWEAHNR</sequence>
<dbReference type="Proteomes" id="UP000471152">
    <property type="component" value="Unassembled WGS sequence"/>
</dbReference>
<dbReference type="RefSeq" id="WP_163611384.1">
    <property type="nucleotide sequence ID" value="NZ_JAAGWB010000034.1"/>
</dbReference>
<reference evidence="2 4" key="2">
    <citation type="submission" date="2020-02" db="EMBL/GenBank/DDBJ databases">
        <title>The WGS of Modestobacter muralis DSM 100205.</title>
        <authorList>
            <person name="Jiang Z."/>
        </authorList>
    </citation>
    <scope>NUCLEOTIDE SEQUENCE [LARGE SCALE GENOMIC DNA]</scope>
    <source>
        <strain evidence="2 4">DSM 100205</strain>
    </source>
</reference>
<evidence type="ECO:0000313" key="1">
    <source>
        <dbReference type="EMBL" id="NEK94823.1"/>
    </source>
</evidence>
<evidence type="ECO:0000313" key="4">
    <source>
        <dbReference type="Proteomes" id="UP000471152"/>
    </source>
</evidence>
<keyword evidence="3" id="KW-1185">Reference proteome</keyword>
<organism evidence="2 4">
    <name type="scientific">Modestobacter muralis</name>
    <dbReference type="NCBI Taxonomy" id="1608614"/>
    <lineage>
        <taxon>Bacteria</taxon>
        <taxon>Bacillati</taxon>
        <taxon>Actinomycetota</taxon>
        <taxon>Actinomycetes</taxon>
        <taxon>Geodermatophilales</taxon>
        <taxon>Geodermatophilaceae</taxon>
        <taxon>Modestobacter</taxon>
    </lineage>
</organism>
<comment type="caution">
    <text evidence="2">The sequence shown here is derived from an EMBL/GenBank/DDBJ whole genome shotgun (WGS) entry which is preliminary data.</text>
</comment>
<dbReference type="EMBL" id="JAAGWH010000032">
    <property type="protein sequence ID" value="NEK94823.1"/>
    <property type="molecule type" value="Genomic_DNA"/>
</dbReference>
<dbReference type="EMBL" id="JAAGWB010000034">
    <property type="protein sequence ID" value="NEN51711.1"/>
    <property type="molecule type" value="Genomic_DNA"/>
</dbReference>